<dbReference type="EMBL" id="LAZR01001564">
    <property type="protein sequence ID" value="KKN42682.1"/>
    <property type="molecule type" value="Genomic_DNA"/>
</dbReference>
<name>A0A0F9R0I8_9ZZZZ</name>
<evidence type="ECO:0000313" key="1">
    <source>
        <dbReference type="EMBL" id="KKN42682.1"/>
    </source>
</evidence>
<reference evidence="1" key="1">
    <citation type="journal article" date="2015" name="Nature">
        <title>Complex archaea that bridge the gap between prokaryotes and eukaryotes.</title>
        <authorList>
            <person name="Spang A."/>
            <person name="Saw J.H."/>
            <person name="Jorgensen S.L."/>
            <person name="Zaremba-Niedzwiedzka K."/>
            <person name="Martijn J."/>
            <person name="Lind A.E."/>
            <person name="van Eijk R."/>
            <person name="Schleper C."/>
            <person name="Guy L."/>
            <person name="Ettema T.J."/>
        </authorList>
    </citation>
    <scope>NUCLEOTIDE SEQUENCE</scope>
</reference>
<gene>
    <name evidence="1" type="ORF">LCGC14_0710830</name>
</gene>
<protein>
    <submittedName>
        <fullName evidence="1">Uncharacterized protein</fullName>
    </submittedName>
</protein>
<organism evidence="1">
    <name type="scientific">marine sediment metagenome</name>
    <dbReference type="NCBI Taxonomy" id="412755"/>
    <lineage>
        <taxon>unclassified sequences</taxon>
        <taxon>metagenomes</taxon>
        <taxon>ecological metagenomes</taxon>
    </lineage>
</organism>
<dbReference type="AlphaFoldDB" id="A0A0F9R0I8"/>
<accession>A0A0F9R0I8</accession>
<comment type="caution">
    <text evidence="1">The sequence shown here is derived from an EMBL/GenBank/DDBJ whole genome shotgun (WGS) entry which is preliminary data.</text>
</comment>
<sequence length="55" mass="6484">MKNLKKIICIYIFGIFLFTSFLIPRTTAQEWTYDGVDTINIPGFSVYPSEWMFLI</sequence>
<proteinExistence type="predicted"/>